<dbReference type="InterPro" id="IPR015422">
    <property type="entry name" value="PyrdxlP-dep_Trfase_small"/>
</dbReference>
<evidence type="ECO:0000256" key="8">
    <source>
        <dbReference type="ARBA" id="ARBA00050776"/>
    </source>
</evidence>
<keyword evidence="7" id="KW-0411">Iron-sulfur</keyword>
<dbReference type="Gene3D" id="3.90.1150.10">
    <property type="entry name" value="Aspartate Aminotransferase, domain 1"/>
    <property type="match status" value="1"/>
</dbReference>
<evidence type="ECO:0000256" key="5">
    <source>
        <dbReference type="ARBA" id="ARBA00022898"/>
    </source>
</evidence>
<dbReference type="GO" id="GO:0031071">
    <property type="term" value="F:cysteine desulfurase activity"/>
    <property type="evidence" value="ECO:0007669"/>
    <property type="project" value="UniProtKB-EC"/>
</dbReference>
<reference evidence="10 11" key="1">
    <citation type="submission" date="2020-08" db="EMBL/GenBank/DDBJ databases">
        <title>Complete Genome Sequence of Effusibacillus dendaii Strain skT53, Isolated from Farmland soil.</title>
        <authorList>
            <person name="Konishi T."/>
            <person name="Kawasaki H."/>
        </authorList>
    </citation>
    <scope>NUCLEOTIDE SEQUENCE [LARGE SCALE GENOMIC DNA]</scope>
    <source>
        <strain evidence="11">skT53</strain>
    </source>
</reference>
<dbReference type="InterPro" id="IPR016454">
    <property type="entry name" value="Cysteine_dSase"/>
</dbReference>
<comment type="similarity">
    <text evidence="2">Belongs to the class-V pyridoxal-phosphate-dependent aminotransferase family. NifS/IscS subfamily.</text>
</comment>
<dbReference type="AlphaFoldDB" id="A0A7I8D867"/>
<sequence>MFCADKYFDHAATTIVRKEAYVAMEPFLKEMFGNPASLHQFGLQAKEAVEAARKTVAETIGASSKDLIFTGSGTESNNLAVLGAARRMRQLGKGMHLVTSEVEHPSVREAMRALGREGFQVTCVPVDSYGRVNPTDIRAAIRPNTVLISIMHANNVTGTIQPIQDIGKIAREQGVLFHCDAVQSYGKLPLHVDDLQVDLLTLNAHKIGGPKGVAALYVRKGVRLDPILYGGGQERGLRPATLHTAGIVGFAKAAVLAVQDQAAEWERMTRLRSRLVERLKQTIPGFTVNGFTRGSGLEDRGVEGLPHILNISIARIEGQALMLELDRFGFATSSGSACSATDHEPSYVLLAMGRSRDAALESLRISMGRTTTEESVDQLASALEQAAKQWRSG</sequence>
<dbReference type="KEGG" id="eff:skT53_13230"/>
<dbReference type="InterPro" id="IPR000192">
    <property type="entry name" value="Aminotrans_V_dom"/>
</dbReference>
<feature type="domain" description="Aminotransferase class V" evidence="9">
    <location>
        <begin position="7"/>
        <end position="379"/>
    </location>
</feature>
<keyword evidence="11" id="KW-1185">Reference proteome</keyword>
<dbReference type="InterPro" id="IPR015424">
    <property type="entry name" value="PyrdxlP-dep_Trfase"/>
</dbReference>
<keyword evidence="5" id="KW-0663">Pyridoxal phosphate</keyword>
<dbReference type="EMBL" id="AP023366">
    <property type="protein sequence ID" value="BCJ86338.1"/>
    <property type="molecule type" value="Genomic_DNA"/>
</dbReference>
<evidence type="ECO:0000259" key="9">
    <source>
        <dbReference type="Pfam" id="PF00266"/>
    </source>
</evidence>
<proteinExistence type="inferred from homology"/>
<comment type="cofactor">
    <cofactor evidence="1">
        <name>pyridoxal 5'-phosphate</name>
        <dbReference type="ChEBI" id="CHEBI:597326"/>
    </cofactor>
</comment>
<dbReference type="Proteomes" id="UP000593802">
    <property type="component" value="Chromosome"/>
</dbReference>
<evidence type="ECO:0000256" key="1">
    <source>
        <dbReference type="ARBA" id="ARBA00001933"/>
    </source>
</evidence>
<dbReference type="Gene3D" id="1.10.260.50">
    <property type="match status" value="1"/>
</dbReference>
<evidence type="ECO:0000313" key="11">
    <source>
        <dbReference type="Proteomes" id="UP000593802"/>
    </source>
</evidence>
<protein>
    <submittedName>
        <fullName evidence="10">Cysteine desulfurase NifS</fullName>
    </submittedName>
</protein>
<evidence type="ECO:0000256" key="3">
    <source>
        <dbReference type="ARBA" id="ARBA00022679"/>
    </source>
</evidence>
<dbReference type="InterPro" id="IPR015421">
    <property type="entry name" value="PyrdxlP-dep_Trfase_major"/>
</dbReference>
<evidence type="ECO:0000256" key="6">
    <source>
        <dbReference type="ARBA" id="ARBA00023004"/>
    </source>
</evidence>
<keyword evidence="4" id="KW-0479">Metal-binding</keyword>
<evidence type="ECO:0000313" key="10">
    <source>
        <dbReference type="EMBL" id="BCJ86338.1"/>
    </source>
</evidence>
<dbReference type="FunFam" id="3.40.640.10:FF:000084">
    <property type="entry name" value="IscS-like cysteine desulfurase"/>
    <property type="match status" value="1"/>
</dbReference>
<dbReference type="Gene3D" id="3.40.640.10">
    <property type="entry name" value="Type I PLP-dependent aspartate aminotransferase-like (Major domain)"/>
    <property type="match status" value="1"/>
</dbReference>
<dbReference type="Pfam" id="PF00266">
    <property type="entry name" value="Aminotran_5"/>
    <property type="match status" value="1"/>
</dbReference>
<comment type="catalytic activity">
    <reaction evidence="8">
        <text>(sulfur carrier)-H + L-cysteine = (sulfur carrier)-SH + L-alanine</text>
        <dbReference type="Rhea" id="RHEA:43892"/>
        <dbReference type="Rhea" id="RHEA-COMP:14737"/>
        <dbReference type="Rhea" id="RHEA-COMP:14739"/>
        <dbReference type="ChEBI" id="CHEBI:29917"/>
        <dbReference type="ChEBI" id="CHEBI:35235"/>
        <dbReference type="ChEBI" id="CHEBI:57972"/>
        <dbReference type="ChEBI" id="CHEBI:64428"/>
        <dbReference type="EC" id="2.8.1.7"/>
    </reaction>
</comment>
<evidence type="ECO:0000256" key="2">
    <source>
        <dbReference type="ARBA" id="ARBA00006490"/>
    </source>
</evidence>
<gene>
    <name evidence="10" type="ORF">skT53_13230</name>
</gene>
<dbReference type="SUPFAM" id="SSF53383">
    <property type="entry name" value="PLP-dependent transferases"/>
    <property type="match status" value="1"/>
</dbReference>
<name>A0A7I8D867_9BACL</name>
<dbReference type="PANTHER" id="PTHR11601:SF34">
    <property type="entry name" value="CYSTEINE DESULFURASE"/>
    <property type="match status" value="1"/>
</dbReference>
<keyword evidence="6" id="KW-0408">Iron</keyword>
<organism evidence="10 11">
    <name type="scientific">Effusibacillus dendaii</name>
    <dbReference type="NCBI Taxonomy" id="2743772"/>
    <lineage>
        <taxon>Bacteria</taxon>
        <taxon>Bacillati</taxon>
        <taxon>Bacillota</taxon>
        <taxon>Bacilli</taxon>
        <taxon>Bacillales</taxon>
        <taxon>Alicyclobacillaceae</taxon>
        <taxon>Effusibacillus</taxon>
    </lineage>
</organism>
<dbReference type="RefSeq" id="WP_200760346.1">
    <property type="nucleotide sequence ID" value="NZ_AP023366.1"/>
</dbReference>
<evidence type="ECO:0000256" key="4">
    <source>
        <dbReference type="ARBA" id="ARBA00022723"/>
    </source>
</evidence>
<dbReference type="PIRSF" id="PIRSF005572">
    <property type="entry name" value="NifS"/>
    <property type="match status" value="1"/>
</dbReference>
<dbReference type="PANTHER" id="PTHR11601">
    <property type="entry name" value="CYSTEINE DESULFURYLASE FAMILY MEMBER"/>
    <property type="match status" value="1"/>
</dbReference>
<accession>A0A7I8D867</accession>
<dbReference type="GO" id="GO:0046872">
    <property type="term" value="F:metal ion binding"/>
    <property type="evidence" value="ECO:0007669"/>
    <property type="project" value="UniProtKB-KW"/>
</dbReference>
<dbReference type="NCBIfam" id="NF002806">
    <property type="entry name" value="PRK02948.1"/>
    <property type="match status" value="1"/>
</dbReference>
<dbReference type="GO" id="GO:0051536">
    <property type="term" value="F:iron-sulfur cluster binding"/>
    <property type="evidence" value="ECO:0007669"/>
    <property type="project" value="UniProtKB-KW"/>
</dbReference>
<evidence type="ECO:0000256" key="7">
    <source>
        <dbReference type="ARBA" id="ARBA00023014"/>
    </source>
</evidence>
<keyword evidence="3" id="KW-0808">Transferase</keyword>